<dbReference type="GO" id="GO:0006355">
    <property type="term" value="P:regulation of DNA-templated transcription"/>
    <property type="evidence" value="ECO:0007669"/>
    <property type="project" value="InterPro"/>
</dbReference>
<evidence type="ECO:0000313" key="4">
    <source>
        <dbReference type="RefSeq" id="XP_036703283.1"/>
    </source>
</evidence>
<dbReference type="GeneID" id="118892648"/>
<proteinExistence type="predicted"/>
<dbReference type="SUPFAM" id="SSF109640">
    <property type="entry name" value="KRAB domain (Kruppel-associated box)"/>
    <property type="match status" value="1"/>
</dbReference>
<dbReference type="SMART" id="SM00349">
    <property type="entry name" value="KRAB"/>
    <property type="match status" value="1"/>
</dbReference>
<evidence type="ECO:0000313" key="3">
    <source>
        <dbReference type="Proteomes" id="UP000694857"/>
    </source>
</evidence>
<evidence type="ECO:0000256" key="1">
    <source>
        <dbReference type="SAM" id="MobiDB-lite"/>
    </source>
</evidence>
<feature type="region of interest" description="Disordered" evidence="1">
    <location>
        <begin position="1"/>
        <end position="32"/>
    </location>
</feature>
<dbReference type="Gene3D" id="6.10.140.140">
    <property type="match status" value="1"/>
</dbReference>
<sequence length="224" mass="24749">MERSAGKLNLGFQVQEEDTGEPPSCGQMPQGPPGWERVLHGAQVPGRRVARRTLQRTRKEAEMNQACNVVNQGLKEVRPIRARGIEPHPIRAGGGRIPSCGDVALRLLGVQRASWGPGDPSLSLSPARAVGPQGRGEDAVRTESGAEMDSVVFEDVAVNFTAEEWALLDPAQRKLYRDVMLETFRNLASVDTETPTRWMELTARCPQARRPQTNWNQKVYDVDA</sequence>
<dbReference type="PANTHER" id="PTHR23232">
    <property type="entry name" value="KRAB DOMAIN C2H2 ZINC FINGER"/>
    <property type="match status" value="1"/>
</dbReference>
<dbReference type="KEGG" id="bmus:118892648"/>
<dbReference type="Proteomes" id="UP000694857">
    <property type="component" value="Chromosome 3"/>
</dbReference>
<feature type="region of interest" description="Disordered" evidence="1">
    <location>
        <begin position="116"/>
        <end position="138"/>
    </location>
</feature>
<dbReference type="CDD" id="cd07765">
    <property type="entry name" value="KRAB_A-box"/>
    <property type="match status" value="1"/>
</dbReference>
<keyword evidence="3" id="KW-1185">Reference proteome</keyword>
<accession>A0A8B8X112</accession>
<organism evidence="3 4">
    <name type="scientific">Balaenoptera musculus</name>
    <name type="common">Blue whale</name>
    <dbReference type="NCBI Taxonomy" id="9771"/>
    <lineage>
        <taxon>Eukaryota</taxon>
        <taxon>Metazoa</taxon>
        <taxon>Chordata</taxon>
        <taxon>Craniata</taxon>
        <taxon>Vertebrata</taxon>
        <taxon>Euteleostomi</taxon>
        <taxon>Mammalia</taxon>
        <taxon>Eutheria</taxon>
        <taxon>Laurasiatheria</taxon>
        <taxon>Artiodactyla</taxon>
        <taxon>Whippomorpha</taxon>
        <taxon>Cetacea</taxon>
        <taxon>Mysticeti</taxon>
        <taxon>Balaenopteridae</taxon>
        <taxon>Balaenoptera</taxon>
    </lineage>
</organism>
<evidence type="ECO:0000259" key="2">
    <source>
        <dbReference type="PROSITE" id="PS50805"/>
    </source>
</evidence>
<dbReference type="AlphaFoldDB" id="A0A8B8X112"/>
<dbReference type="PANTHER" id="PTHR23232:SF151">
    <property type="entry name" value="EXPRESSED SEQUENCE AW146154-RELATED"/>
    <property type="match status" value="1"/>
</dbReference>
<dbReference type="PROSITE" id="PS50805">
    <property type="entry name" value="KRAB"/>
    <property type="match status" value="1"/>
</dbReference>
<gene>
    <name evidence="4" type="primary">LOC118892648</name>
</gene>
<dbReference type="InterPro" id="IPR050169">
    <property type="entry name" value="Krueppel_C2H2_ZnF"/>
</dbReference>
<reference evidence="4" key="1">
    <citation type="submission" date="2025-08" db="UniProtKB">
        <authorList>
            <consortium name="RefSeq"/>
        </authorList>
    </citation>
    <scope>IDENTIFICATION</scope>
    <source>
        <tissue evidence="4">Epidermis and Blubber</tissue>
    </source>
</reference>
<dbReference type="InterPro" id="IPR036051">
    <property type="entry name" value="KRAB_dom_sf"/>
</dbReference>
<protein>
    <submittedName>
        <fullName evidence="4">Zinc finger protein 28 homolog</fullName>
    </submittedName>
</protein>
<dbReference type="Pfam" id="PF01352">
    <property type="entry name" value="KRAB"/>
    <property type="match status" value="1"/>
</dbReference>
<dbReference type="RefSeq" id="XP_036703283.1">
    <property type="nucleotide sequence ID" value="XM_036847388.1"/>
</dbReference>
<dbReference type="InterPro" id="IPR001909">
    <property type="entry name" value="KRAB"/>
</dbReference>
<dbReference type="OrthoDB" id="9033394at2759"/>
<feature type="domain" description="KRAB" evidence="2">
    <location>
        <begin position="151"/>
        <end position="224"/>
    </location>
</feature>
<name>A0A8B8X112_BALMU</name>